<feature type="compositionally biased region" description="Polar residues" evidence="1">
    <location>
        <begin position="14"/>
        <end position="25"/>
    </location>
</feature>
<keyword evidence="3" id="KW-1185">Reference proteome</keyword>
<dbReference type="AlphaFoldDB" id="A0AAX6HXU7"/>
<dbReference type="EMBL" id="JANAVB010005730">
    <property type="protein sequence ID" value="KAJ6845856.1"/>
    <property type="molecule type" value="Genomic_DNA"/>
</dbReference>
<evidence type="ECO:0000313" key="2">
    <source>
        <dbReference type="EMBL" id="KAJ6845856.1"/>
    </source>
</evidence>
<keyword evidence="2" id="KW-0418">Kinase</keyword>
<reference evidence="2" key="1">
    <citation type="journal article" date="2023" name="GigaByte">
        <title>Genome assembly of the bearded iris, Iris pallida Lam.</title>
        <authorList>
            <person name="Bruccoleri R.E."/>
            <person name="Oakeley E.J."/>
            <person name="Faust A.M.E."/>
            <person name="Altorfer M."/>
            <person name="Dessus-Babus S."/>
            <person name="Burckhardt D."/>
            <person name="Oertli M."/>
            <person name="Naumann U."/>
            <person name="Petersen F."/>
            <person name="Wong J."/>
        </authorList>
    </citation>
    <scope>NUCLEOTIDE SEQUENCE</scope>
    <source>
        <strain evidence="2">GSM-AAB239-AS_SAM_17_03QT</strain>
    </source>
</reference>
<comment type="caution">
    <text evidence="2">The sequence shown here is derived from an EMBL/GenBank/DDBJ whole genome shotgun (WGS) entry which is preliminary data.</text>
</comment>
<evidence type="ECO:0000313" key="3">
    <source>
        <dbReference type="Proteomes" id="UP001140949"/>
    </source>
</evidence>
<name>A0AAX6HXU7_IRIPA</name>
<reference evidence="2" key="2">
    <citation type="submission" date="2023-04" db="EMBL/GenBank/DDBJ databases">
        <authorList>
            <person name="Bruccoleri R.E."/>
            <person name="Oakeley E.J."/>
            <person name="Faust A.-M."/>
            <person name="Dessus-Babus S."/>
            <person name="Altorfer M."/>
            <person name="Burckhardt D."/>
            <person name="Oertli M."/>
            <person name="Naumann U."/>
            <person name="Petersen F."/>
            <person name="Wong J."/>
        </authorList>
    </citation>
    <scope>NUCLEOTIDE SEQUENCE</scope>
    <source>
        <strain evidence="2">GSM-AAB239-AS_SAM_17_03QT</strain>
        <tissue evidence="2">Leaf</tissue>
    </source>
</reference>
<feature type="compositionally biased region" description="Basic residues" evidence="1">
    <location>
        <begin position="1"/>
        <end position="11"/>
    </location>
</feature>
<proteinExistence type="predicted"/>
<evidence type="ECO:0000256" key="1">
    <source>
        <dbReference type="SAM" id="MobiDB-lite"/>
    </source>
</evidence>
<keyword evidence="2" id="KW-0675">Receptor</keyword>
<organism evidence="2 3">
    <name type="scientific">Iris pallida</name>
    <name type="common">Sweet iris</name>
    <dbReference type="NCBI Taxonomy" id="29817"/>
    <lineage>
        <taxon>Eukaryota</taxon>
        <taxon>Viridiplantae</taxon>
        <taxon>Streptophyta</taxon>
        <taxon>Embryophyta</taxon>
        <taxon>Tracheophyta</taxon>
        <taxon>Spermatophyta</taxon>
        <taxon>Magnoliopsida</taxon>
        <taxon>Liliopsida</taxon>
        <taxon>Asparagales</taxon>
        <taxon>Iridaceae</taxon>
        <taxon>Iridoideae</taxon>
        <taxon>Irideae</taxon>
        <taxon>Iris</taxon>
    </lineage>
</organism>
<keyword evidence="2" id="KW-0808">Transferase</keyword>
<gene>
    <name evidence="2" type="ORF">M6B38_285445</name>
</gene>
<dbReference type="GO" id="GO:0016301">
    <property type="term" value="F:kinase activity"/>
    <property type="evidence" value="ECO:0007669"/>
    <property type="project" value="UniProtKB-KW"/>
</dbReference>
<feature type="region of interest" description="Disordered" evidence="1">
    <location>
        <begin position="1"/>
        <end position="27"/>
    </location>
</feature>
<dbReference type="Proteomes" id="UP001140949">
    <property type="component" value="Unassembled WGS sequence"/>
</dbReference>
<protein>
    <submittedName>
        <fullName evidence="2">Proline-rich receptor-like protein kinase PERK9</fullName>
    </submittedName>
</protein>
<accession>A0AAX6HXU7</accession>
<sequence>MDLLAGHRRRASTLPPSSHGASSTVGAIDATPSDLLFSHGHSAPNPTPRLPSRAVVSKKIYIYIYIYNWLAVDSLSLGSDGNTCRQKPRD</sequence>